<evidence type="ECO:0000313" key="2">
    <source>
        <dbReference type="EMBL" id="KAF9764265.1"/>
    </source>
</evidence>
<dbReference type="EMBL" id="SBJO01000030">
    <property type="protein sequence ID" value="KAF9764265.1"/>
    <property type="molecule type" value="Genomic_DNA"/>
</dbReference>
<evidence type="ECO:0000313" key="3">
    <source>
        <dbReference type="Proteomes" id="UP000740883"/>
    </source>
</evidence>
<dbReference type="InterPro" id="IPR014854">
    <property type="entry name" value="Nse4_C"/>
</dbReference>
<name>A0A9P6H2K1_9MICR</name>
<sequence>MSIHSEYMEILKKIKTNKEILDENTSELFNIVEASNTLLSNIENTSDLKLDAKISSIYSEVYLKLFQKNINGKAITMESIISFLNSKKSDEFLHKLQSTSKSLQFVNFIDFNYTLVKKQRKASQRIEINIKDAETPEETNTVPDLEKSKFLVDLSKKLQQVSFLPYYKTVLDGDSFSNTIENVFNLSIAIRSKDVMLVVKEDNVFITAFKDTGTTYNEHIIEDLDYKRFLSLRKKYLSY</sequence>
<gene>
    <name evidence="2" type="ORF">NGRA_0701</name>
</gene>
<protein>
    <recommendedName>
        <fullName evidence="1">Non-structural maintenance of chromosome element 4 C-terminal domain-containing protein</fullName>
    </recommendedName>
</protein>
<dbReference type="Proteomes" id="UP000740883">
    <property type="component" value="Unassembled WGS sequence"/>
</dbReference>
<proteinExistence type="predicted"/>
<accession>A0A9P6H2K1</accession>
<evidence type="ECO:0000259" key="1">
    <source>
        <dbReference type="Pfam" id="PF08743"/>
    </source>
</evidence>
<dbReference type="Pfam" id="PF08743">
    <property type="entry name" value="Nse4_C"/>
    <property type="match status" value="1"/>
</dbReference>
<reference evidence="2 3" key="1">
    <citation type="journal article" date="2020" name="Genome Biol. Evol.">
        <title>Comparative genomics of strictly vertically transmitted, feminizing microsporidia endosymbionts of amphipod crustaceans.</title>
        <authorList>
            <person name="Cormier A."/>
            <person name="Chebbi M.A."/>
            <person name="Giraud I."/>
            <person name="Wattier R."/>
            <person name="Teixeira M."/>
            <person name="Gilbert C."/>
            <person name="Rigaud T."/>
            <person name="Cordaux R."/>
        </authorList>
    </citation>
    <scope>NUCLEOTIDE SEQUENCE [LARGE SCALE GENOMIC DNA]</scope>
    <source>
        <strain evidence="2 3">Ou3-Ou53</strain>
    </source>
</reference>
<organism evidence="2 3">
    <name type="scientific">Nosema granulosis</name>
    <dbReference type="NCBI Taxonomy" id="83296"/>
    <lineage>
        <taxon>Eukaryota</taxon>
        <taxon>Fungi</taxon>
        <taxon>Fungi incertae sedis</taxon>
        <taxon>Microsporidia</taxon>
        <taxon>Nosematidae</taxon>
        <taxon>Nosema</taxon>
    </lineage>
</organism>
<dbReference type="AlphaFoldDB" id="A0A9P6H2K1"/>
<dbReference type="OrthoDB" id="361242at2759"/>
<comment type="caution">
    <text evidence="2">The sequence shown here is derived from an EMBL/GenBank/DDBJ whole genome shotgun (WGS) entry which is preliminary data.</text>
</comment>
<feature type="domain" description="Non-structural maintenance of chromosome element 4 C-terminal" evidence="1">
    <location>
        <begin position="165"/>
        <end position="236"/>
    </location>
</feature>
<keyword evidence="3" id="KW-1185">Reference proteome</keyword>